<dbReference type="OrthoDB" id="9802752at2"/>
<dbReference type="PANTHER" id="PTHR39426">
    <property type="entry name" value="HOMOLOGY TO DEATH-ON-CURING PROTEIN OF PHAGE P1"/>
    <property type="match status" value="1"/>
</dbReference>
<dbReference type="GO" id="GO:0016301">
    <property type="term" value="F:kinase activity"/>
    <property type="evidence" value="ECO:0007669"/>
    <property type="project" value="InterPro"/>
</dbReference>
<dbReference type="SUPFAM" id="SSF140931">
    <property type="entry name" value="Fic-like"/>
    <property type="match status" value="1"/>
</dbReference>
<organism evidence="2 3">
    <name type="scientific">Caballeronia sordidicola</name>
    <name type="common">Burkholderia sordidicola</name>
    <dbReference type="NCBI Taxonomy" id="196367"/>
    <lineage>
        <taxon>Bacteria</taxon>
        <taxon>Pseudomonadati</taxon>
        <taxon>Pseudomonadota</taxon>
        <taxon>Betaproteobacteria</taxon>
        <taxon>Burkholderiales</taxon>
        <taxon>Burkholderiaceae</taxon>
        <taxon>Caballeronia</taxon>
    </lineage>
</organism>
<dbReference type="InterPro" id="IPR036597">
    <property type="entry name" value="Fido-like_dom_sf"/>
</dbReference>
<dbReference type="InterPro" id="IPR003812">
    <property type="entry name" value="Fido"/>
</dbReference>
<sequence length="133" mass="14193">MLDAAFVLQIHDEILIEEPGLPGFAGPGFAGLESALLRIENWSTYGNLNDVFGIASMYAVAIARGHIFNDGNKRTALVAALTYLKLQDITVPRDASLEDEMVAVAEGATDAATFANRLASLALGLDDLETLKQ</sequence>
<evidence type="ECO:0000259" key="1">
    <source>
        <dbReference type="PROSITE" id="PS51459"/>
    </source>
</evidence>
<evidence type="ECO:0000313" key="3">
    <source>
        <dbReference type="Proteomes" id="UP000054893"/>
    </source>
</evidence>
<protein>
    <submittedName>
        <fullName evidence="2">Death-on-curing family protein</fullName>
    </submittedName>
</protein>
<dbReference type="Gene3D" id="1.20.120.1870">
    <property type="entry name" value="Fic/DOC protein, Fido domain"/>
    <property type="match status" value="1"/>
</dbReference>
<dbReference type="PIRSF" id="PIRSF018297">
    <property type="entry name" value="Doc"/>
    <property type="match status" value="1"/>
</dbReference>
<dbReference type="AlphaFoldDB" id="A0A158ICT0"/>
<evidence type="ECO:0000313" key="2">
    <source>
        <dbReference type="EMBL" id="SAL54069.1"/>
    </source>
</evidence>
<dbReference type="InterPro" id="IPR006440">
    <property type="entry name" value="Doc"/>
</dbReference>
<dbReference type="Pfam" id="PF02661">
    <property type="entry name" value="Fic"/>
    <property type="match status" value="1"/>
</dbReference>
<dbReference type="PANTHER" id="PTHR39426:SF1">
    <property type="entry name" value="HOMOLOGY TO DEATH-ON-CURING PROTEIN OF PHAGE P1"/>
    <property type="match status" value="1"/>
</dbReference>
<accession>A0A158ICT0</accession>
<dbReference type="PROSITE" id="PS51459">
    <property type="entry name" value="FIDO"/>
    <property type="match status" value="1"/>
</dbReference>
<proteinExistence type="predicted"/>
<reference evidence="2 3" key="1">
    <citation type="submission" date="2016-01" db="EMBL/GenBank/DDBJ databases">
        <authorList>
            <person name="Oliw E.H."/>
        </authorList>
    </citation>
    <scope>NUCLEOTIDE SEQUENCE [LARGE SCALE GENOMIC DNA]</scope>
    <source>
        <strain evidence="2">LMG 22029</strain>
    </source>
</reference>
<dbReference type="Proteomes" id="UP000054893">
    <property type="component" value="Unassembled WGS sequence"/>
</dbReference>
<dbReference type="InterPro" id="IPR053737">
    <property type="entry name" value="Type_II_TA_Toxin"/>
</dbReference>
<name>A0A158ICT0_CABSO</name>
<dbReference type="RefSeq" id="WP_060858898.1">
    <property type="nucleotide sequence ID" value="NZ_FCOC02000033.1"/>
</dbReference>
<dbReference type="EMBL" id="FCOC02000033">
    <property type="protein sequence ID" value="SAL54069.1"/>
    <property type="molecule type" value="Genomic_DNA"/>
</dbReference>
<gene>
    <name evidence="2" type="ORF">AWB64_05939</name>
</gene>
<dbReference type="NCBIfam" id="TIGR01550">
    <property type="entry name" value="DOC_P1"/>
    <property type="match status" value="1"/>
</dbReference>
<feature type="domain" description="Fido" evidence="1">
    <location>
        <begin position="2"/>
        <end position="127"/>
    </location>
</feature>